<feature type="transmembrane region" description="Helical" evidence="1">
    <location>
        <begin position="689"/>
        <end position="710"/>
    </location>
</feature>
<keyword evidence="1" id="KW-1133">Transmembrane helix</keyword>
<dbReference type="RefSeq" id="XP_028533435.1">
    <property type="nucleotide sequence ID" value="XM_028677003.1"/>
</dbReference>
<name>A0A1J1H684_PLARL</name>
<sequence length="950" mass="115002">MKIIKNGSICNNAFYITLKLRKYFNSIPKNNEKQEKFLKYNKKDAYERKVINNHVNNGIINFKKTGVNKLLKYLLHNLKDEKIKEKKENKKIEEIIEHFFNNNVIISNLNFIQFNMLLTIINKSEIKLSNKILNDIVLLLYKKIDIFKGDINNTISSWINVINIISNISKNNKFIINLIHKKIDDVENIEIKNNGLSFVDKFIYRITNKEYDYSIREISLLLYSCHKLNIKSKDLFNFIFEKIDKNNYIFNCLDINIFVYSIHKLKLHNYSIFLDKIKKEILKNLLYFSNAHLINILLAYKYFSYKKKIYSKEDELFINKLFNRCIDILNSFPNREFCNFLNFIIQNDIYMNEKQRNGIFAAISNLLNDNSNILKINLMIDIDIFTIVNFIYKYKNDSMKYINDSTFNNLDKYIINLVKKKKMNHNLLIYILHFYKCRVNISNKILLFFLENIHINKLEFKMKVILLTSLERYLDVIQNKYKEKILINKYYYDLINCIYEDLCNIINKIENLVIEENQNETKEINIYEKKEKEILSQIDIKEILKLLKKRSYEISHHYNTLNNDLEYKIKNVEKMLYNILGNYVIKNKILELFYFILMNKNVHKIFLDKSESIINSCFSILNNYILELKKSNRNESKIQYNFLHFLNLCNECNLIKRGNVNNFLNNKNIILKYIDILNLQQEKLNYFNLYVHMLLFDLNSNLLFFINYLFKLIFQCLRNREFNFEDKLSNIVDIYSSVIKVNSNYYNLYINSIYKITFCKVFHYYKKLNFKYISLLFYSNLIHLFLHIYSKNNYIRHVILSFRLLLRQFFYFLNSLDENIYNLLLINFEEITKYYKRNNNMHLSSLISLNELIYIYRVLTIFHFVNLYKYMNNYELECFYIFYKILKFYIFKVNNFSVNDFTQTHKNISNIHSSVLNCLNGIFKNNKRINILSEKILFPLFIIDILIYNN</sequence>
<dbReference type="OMA" id="SNREFCN"/>
<protein>
    <submittedName>
        <fullName evidence="2">Uncharacterized protein</fullName>
    </submittedName>
</protein>
<keyword evidence="1" id="KW-0472">Membrane</keyword>
<feature type="transmembrane region" description="Helical" evidence="1">
    <location>
        <begin position="849"/>
        <end position="868"/>
    </location>
</feature>
<keyword evidence="1" id="KW-0812">Transmembrane</keyword>
<evidence type="ECO:0000313" key="2">
    <source>
        <dbReference type="EMBL" id="CRH00432.1"/>
    </source>
</evidence>
<feature type="transmembrane region" description="Helical" evidence="1">
    <location>
        <begin position="770"/>
        <end position="789"/>
    </location>
</feature>
<dbReference type="VEuPathDB" id="PlasmoDB:PRELSG_1008600"/>
<dbReference type="Proteomes" id="UP000220158">
    <property type="component" value="Chromosome 10"/>
</dbReference>
<accession>A0A1J1H684</accession>
<gene>
    <name evidence="2" type="ORF">PRELSG_1008600</name>
</gene>
<reference evidence="2 3" key="1">
    <citation type="submission" date="2015-04" db="EMBL/GenBank/DDBJ databases">
        <authorList>
            <consortium name="Pathogen Informatics"/>
        </authorList>
    </citation>
    <scope>NUCLEOTIDE SEQUENCE [LARGE SCALE GENOMIC DNA]</scope>
    <source>
        <strain evidence="2 3">SGS1</strain>
    </source>
</reference>
<evidence type="ECO:0000313" key="3">
    <source>
        <dbReference type="Proteomes" id="UP000220158"/>
    </source>
</evidence>
<dbReference type="EMBL" id="LN835305">
    <property type="protein sequence ID" value="CRH00432.1"/>
    <property type="molecule type" value="Genomic_DNA"/>
</dbReference>
<dbReference type="AlphaFoldDB" id="A0A1J1H684"/>
<dbReference type="KEGG" id="prel:PRELSG_1008600"/>
<dbReference type="OrthoDB" id="377467at2759"/>
<dbReference type="GeneID" id="39736552"/>
<organism evidence="2 3">
    <name type="scientific">Plasmodium relictum</name>
    <dbReference type="NCBI Taxonomy" id="85471"/>
    <lineage>
        <taxon>Eukaryota</taxon>
        <taxon>Sar</taxon>
        <taxon>Alveolata</taxon>
        <taxon>Apicomplexa</taxon>
        <taxon>Aconoidasida</taxon>
        <taxon>Haemosporida</taxon>
        <taxon>Plasmodiidae</taxon>
        <taxon>Plasmodium</taxon>
        <taxon>Plasmodium (Haemamoeba)</taxon>
    </lineage>
</organism>
<proteinExistence type="predicted"/>
<evidence type="ECO:0000256" key="1">
    <source>
        <dbReference type="SAM" id="Phobius"/>
    </source>
</evidence>
<keyword evidence="3" id="KW-1185">Reference proteome</keyword>